<dbReference type="FunFam" id="3.30.565.10:FF:000007">
    <property type="entry name" value="Mitochondrial pyruvate dehydrogenase kinase isoform 2"/>
    <property type="match status" value="1"/>
</dbReference>
<dbReference type="SUPFAM" id="SSF69012">
    <property type="entry name" value="alpha-ketoacid dehydrogenase kinase, N-terminal domain"/>
    <property type="match status" value="1"/>
</dbReference>
<dbReference type="PANTHER" id="PTHR11947:SF3">
    <property type="entry name" value="[PYRUVATE DEHYDROGENASE (ACETYL-TRANSFERRING)] KINASE, MITOCHONDRIAL"/>
    <property type="match status" value="1"/>
</dbReference>
<evidence type="ECO:0000256" key="10">
    <source>
        <dbReference type="RuleBase" id="RU366032"/>
    </source>
</evidence>
<sequence length="395" mass="44940">MRIGSKLLAICSRAIRFKLERYGQFQPSSLSIQQYIDFSRKGTEQSSFLFLRTELLVRLANIMQEINLLPSKLLRMPSAQLISSWYCESFSDILQYETAMATSETMKRFNEQLQVILNRHKYVVETMAQALIEFRRSNNQNCYEDGLQYFLDRFYLNRISIRMLQNQHLLVFGSKMPEISRQVGCIDPECDVVNVVNVAYDDARFLCEKYYLTAPEIDLECHNTVHPGKPITVVTVPAHLFHIFFELIKNAMRATVEHHGADNEIPKLKILIVSGNEDVSIEISDRGGGVSRKILERLFNYTYSTAPPPSPDDPGPPLAGYGYGLPLSRLYARYFHGDIVLVSQEGFGTRATVFLQAQPLSASEVLPIYGTSSKRQLTMAPQAADWSQQKQPKSS</sequence>
<comment type="similarity">
    <text evidence="2 10">Belongs to the PDK/BCKDK protein kinase family.</text>
</comment>
<evidence type="ECO:0000259" key="11">
    <source>
        <dbReference type="PROSITE" id="PS50109"/>
    </source>
</evidence>
<dbReference type="CDD" id="cd16929">
    <property type="entry name" value="HATPase_PDK-like"/>
    <property type="match status" value="1"/>
</dbReference>
<evidence type="ECO:0000256" key="3">
    <source>
        <dbReference type="ARBA" id="ARBA00022679"/>
    </source>
</evidence>
<evidence type="ECO:0000256" key="4">
    <source>
        <dbReference type="ARBA" id="ARBA00022741"/>
    </source>
</evidence>
<dbReference type="InterPro" id="IPR036890">
    <property type="entry name" value="HATPase_C_sf"/>
</dbReference>
<proteinExistence type="inferred from homology"/>
<evidence type="ECO:0000256" key="1">
    <source>
        <dbReference type="ARBA" id="ARBA00004305"/>
    </source>
</evidence>
<dbReference type="InterPro" id="IPR004358">
    <property type="entry name" value="Sig_transdc_His_kin-like_C"/>
</dbReference>
<keyword evidence="3 10" id="KW-0808">Transferase</keyword>
<dbReference type="AlphaFoldDB" id="A0A0N5AJ72"/>
<dbReference type="Pfam" id="PF02518">
    <property type="entry name" value="HATPase_c"/>
    <property type="match status" value="1"/>
</dbReference>
<keyword evidence="6 10" id="KW-0067">ATP-binding</keyword>
<name>A0A0N5AJ72_9BILA</name>
<dbReference type="Pfam" id="PF10436">
    <property type="entry name" value="BCDHK_Adom3"/>
    <property type="match status" value="1"/>
</dbReference>
<evidence type="ECO:0000256" key="9">
    <source>
        <dbReference type="ARBA" id="ARBA00048201"/>
    </source>
</evidence>
<dbReference type="InterPro" id="IPR003594">
    <property type="entry name" value="HATPase_dom"/>
</dbReference>
<keyword evidence="5 10" id="KW-0418">Kinase</keyword>
<reference evidence="13" key="1">
    <citation type="submission" date="2017-02" db="UniProtKB">
        <authorList>
            <consortium name="WormBaseParasite"/>
        </authorList>
    </citation>
    <scope>IDENTIFICATION</scope>
</reference>
<comment type="catalytic activity">
    <reaction evidence="9">
        <text>L-seryl-[pyruvate dehydrogenase E1 alpha subunit] + ATP = O-phospho-L-seryl-[pyruvate dehydrogenase E1 alpha subunit] + ADP + H(+)</text>
        <dbReference type="Rhea" id="RHEA:23052"/>
        <dbReference type="Rhea" id="RHEA-COMP:13689"/>
        <dbReference type="Rhea" id="RHEA-COMP:13690"/>
        <dbReference type="ChEBI" id="CHEBI:15378"/>
        <dbReference type="ChEBI" id="CHEBI:29999"/>
        <dbReference type="ChEBI" id="CHEBI:30616"/>
        <dbReference type="ChEBI" id="CHEBI:83421"/>
        <dbReference type="ChEBI" id="CHEBI:456216"/>
        <dbReference type="EC" id="2.7.11.2"/>
    </reaction>
</comment>
<evidence type="ECO:0000256" key="7">
    <source>
        <dbReference type="ARBA" id="ARBA00022946"/>
    </source>
</evidence>
<dbReference type="SUPFAM" id="SSF55874">
    <property type="entry name" value="ATPase domain of HSP90 chaperone/DNA topoisomerase II/histidine kinase"/>
    <property type="match status" value="1"/>
</dbReference>
<dbReference type="SMART" id="SM00387">
    <property type="entry name" value="HATPase_c"/>
    <property type="match status" value="1"/>
</dbReference>
<accession>A0A0N5AJ72</accession>
<dbReference type="GO" id="GO:0010906">
    <property type="term" value="P:regulation of glucose metabolic process"/>
    <property type="evidence" value="ECO:0007669"/>
    <property type="project" value="TreeGrafter"/>
</dbReference>
<comment type="subcellular location">
    <subcellularLocation>
        <location evidence="1 10">Mitochondrion matrix</location>
    </subcellularLocation>
</comment>
<dbReference type="InterPro" id="IPR018955">
    <property type="entry name" value="BCDHK/PDK_N"/>
</dbReference>
<keyword evidence="12" id="KW-1185">Reference proteome</keyword>
<keyword evidence="8 10" id="KW-0496">Mitochondrion</keyword>
<keyword evidence="7" id="KW-0809">Transit peptide</keyword>
<dbReference type="STRING" id="451379.A0A0N5AJ72"/>
<evidence type="ECO:0000313" key="12">
    <source>
        <dbReference type="Proteomes" id="UP000046393"/>
    </source>
</evidence>
<dbReference type="GO" id="GO:0004740">
    <property type="term" value="F:pyruvate dehydrogenase (acetyl-transferring) kinase activity"/>
    <property type="evidence" value="ECO:0007669"/>
    <property type="project" value="UniProtKB-EC"/>
</dbReference>
<evidence type="ECO:0000313" key="13">
    <source>
        <dbReference type="WBParaSite" id="SMUV_0000449801-mRNA-1"/>
    </source>
</evidence>
<evidence type="ECO:0000256" key="2">
    <source>
        <dbReference type="ARBA" id="ARBA00006155"/>
    </source>
</evidence>
<organism evidence="12 13">
    <name type="scientific">Syphacia muris</name>
    <dbReference type="NCBI Taxonomy" id="451379"/>
    <lineage>
        <taxon>Eukaryota</taxon>
        <taxon>Metazoa</taxon>
        <taxon>Ecdysozoa</taxon>
        <taxon>Nematoda</taxon>
        <taxon>Chromadorea</taxon>
        <taxon>Rhabditida</taxon>
        <taxon>Spirurina</taxon>
        <taxon>Oxyuridomorpha</taxon>
        <taxon>Oxyuroidea</taxon>
        <taxon>Oxyuridae</taxon>
        <taxon>Syphacia</taxon>
    </lineage>
</organism>
<keyword evidence="4 10" id="KW-0547">Nucleotide-binding</keyword>
<evidence type="ECO:0000256" key="8">
    <source>
        <dbReference type="ARBA" id="ARBA00023128"/>
    </source>
</evidence>
<dbReference type="PRINTS" id="PR00344">
    <property type="entry name" value="BCTRLSENSOR"/>
</dbReference>
<evidence type="ECO:0000256" key="6">
    <source>
        <dbReference type="ARBA" id="ARBA00022840"/>
    </source>
</evidence>
<dbReference type="PROSITE" id="PS50109">
    <property type="entry name" value="HIS_KIN"/>
    <property type="match status" value="1"/>
</dbReference>
<dbReference type="WBParaSite" id="SMUV_0000449801-mRNA-1">
    <property type="protein sequence ID" value="SMUV_0000449801-mRNA-1"/>
    <property type="gene ID" value="SMUV_0000449801"/>
</dbReference>
<dbReference type="Gene3D" id="1.20.140.20">
    <property type="entry name" value="Alpha-ketoacid/pyruvate dehydrogenase kinase, N-terminal domain"/>
    <property type="match status" value="1"/>
</dbReference>
<dbReference type="InterPro" id="IPR039028">
    <property type="entry name" value="BCKD/PDK"/>
</dbReference>
<dbReference type="Gene3D" id="3.30.565.10">
    <property type="entry name" value="Histidine kinase-like ATPase, C-terminal domain"/>
    <property type="match status" value="1"/>
</dbReference>
<feature type="domain" description="Histidine kinase" evidence="11">
    <location>
        <begin position="240"/>
        <end position="359"/>
    </location>
</feature>
<dbReference type="Proteomes" id="UP000046393">
    <property type="component" value="Unplaced"/>
</dbReference>
<evidence type="ECO:0000256" key="5">
    <source>
        <dbReference type="ARBA" id="ARBA00022777"/>
    </source>
</evidence>
<dbReference type="InterPro" id="IPR036784">
    <property type="entry name" value="AK/P_DHK_N_sf"/>
</dbReference>
<dbReference type="GO" id="GO:0005524">
    <property type="term" value="F:ATP binding"/>
    <property type="evidence" value="ECO:0007669"/>
    <property type="project" value="UniProtKB-UniRule"/>
</dbReference>
<protein>
    <recommendedName>
        <fullName evidence="10">Protein-serine/threonine kinase</fullName>
        <ecNumber evidence="10">2.7.11.-</ecNumber>
    </recommendedName>
</protein>
<dbReference type="GO" id="GO:0005759">
    <property type="term" value="C:mitochondrial matrix"/>
    <property type="evidence" value="ECO:0007669"/>
    <property type="project" value="UniProtKB-SubCell"/>
</dbReference>
<dbReference type="InterPro" id="IPR005467">
    <property type="entry name" value="His_kinase_dom"/>
</dbReference>
<dbReference type="PANTHER" id="PTHR11947">
    <property type="entry name" value="PYRUVATE DEHYDROGENASE KINASE"/>
    <property type="match status" value="1"/>
</dbReference>
<dbReference type="EC" id="2.7.11.-" evidence="10"/>